<evidence type="ECO:0000313" key="8">
    <source>
        <dbReference type="EMBL" id="WAC01430.1"/>
    </source>
</evidence>
<keyword evidence="2" id="KW-1003">Cell membrane</keyword>
<feature type="transmembrane region" description="Helical" evidence="6">
    <location>
        <begin position="54"/>
        <end position="73"/>
    </location>
</feature>
<keyword evidence="5 6" id="KW-0472">Membrane</keyword>
<gene>
    <name evidence="8" type="ORF">N7U66_15505</name>
</gene>
<evidence type="ECO:0000256" key="6">
    <source>
        <dbReference type="SAM" id="Phobius"/>
    </source>
</evidence>
<evidence type="ECO:0000256" key="1">
    <source>
        <dbReference type="ARBA" id="ARBA00004651"/>
    </source>
</evidence>
<keyword evidence="9" id="KW-1185">Reference proteome</keyword>
<dbReference type="Pfam" id="PF03772">
    <property type="entry name" value="Competence"/>
    <property type="match status" value="1"/>
</dbReference>
<evidence type="ECO:0000256" key="3">
    <source>
        <dbReference type="ARBA" id="ARBA00022692"/>
    </source>
</evidence>
<evidence type="ECO:0000259" key="7">
    <source>
        <dbReference type="Pfam" id="PF03772"/>
    </source>
</evidence>
<reference evidence="8" key="1">
    <citation type="submission" date="2022-11" db="EMBL/GenBank/DDBJ databases">
        <title>Lacinutrix neustonica HL-RS19T sp. nov., isolated from the surface microlayer sample of brackish Lake Shihwa.</title>
        <authorList>
            <person name="Choi J.Y."/>
            <person name="Hwang C.Y."/>
        </authorList>
    </citation>
    <scope>NUCLEOTIDE SEQUENCE</scope>
    <source>
        <strain evidence="8">HL-RS19</strain>
    </source>
</reference>
<comment type="subcellular location">
    <subcellularLocation>
        <location evidence="1">Cell membrane</location>
        <topology evidence="1">Multi-pass membrane protein</topology>
    </subcellularLocation>
</comment>
<protein>
    <submittedName>
        <fullName evidence="8">ComEC/Rec2 family competence protein</fullName>
    </submittedName>
</protein>
<evidence type="ECO:0000313" key="9">
    <source>
        <dbReference type="Proteomes" id="UP001164705"/>
    </source>
</evidence>
<evidence type="ECO:0000256" key="4">
    <source>
        <dbReference type="ARBA" id="ARBA00022989"/>
    </source>
</evidence>
<feature type="transmembrane region" description="Helical" evidence="6">
    <location>
        <begin position="111"/>
        <end position="131"/>
    </location>
</feature>
<feature type="transmembrane region" description="Helical" evidence="6">
    <location>
        <begin position="171"/>
        <end position="191"/>
    </location>
</feature>
<dbReference type="InterPro" id="IPR004477">
    <property type="entry name" value="ComEC_N"/>
</dbReference>
<dbReference type="AlphaFoldDB" id="A0A9E8SG69"/>
<keyword evidence="4 6" id="KW-1133">Transmembrane helix</keyword>
<dbReference type="EMBL" id="CP113088">
    <property type="protein sequence ID" value="WAC01430.1"/>
    <property type="molecule type" value="Genomic_DNA"/>
</dbReference>
<dbReference type="KEGG" id="lnu:N7U66_15505"/>
<organism evidence="8 9">
    <name type="scientific">Lacinutrix neustonica</name>
    <dbReference type="NCBI Taxonomy" id="2980107"/>
    <lineage>
        <taxon>Bacteria</taxon>
        <taxon>Pseudomonadati</taxon>
        <taxon>Bacteroidota</taxon>
        <taxon>Flavobacteriia</taxon>
        <taxon>Flavobacteriales</taxon>
        <taxon>Flavobacteriaceae</taxon>
        <taxon>Lacinutrix</taxon>
    </lineage>
</organism>
<evidence type="ECO:0000256" key="5">
    <source>
        <dbReference type="ARBA" id="ARBA00023136"/>
    </source>
</evidence>
<dbReference type="RefSeq" id="WP_267676043.1">
    <property type="nucleotide sequence ID" value="NZ_CP113088.1"/>
</dbReference>
<accession>A0A9E8SG69</accession>
<dbReference type="PANTHER" id="PTHR30619">
    <property type="entry name" value="DNA INTERNALIZATION/COMPETENCE PROTEIN COMEC/REC2"/>
    <property type="match status" value="1"/>
</dbReference>
<dbReference type="PANTHER" id="PTHR30619:SF1">
    <property type="entry name" value="RECOMBINATION PROTEIN 2"/>
    <property type="match status" value="1"/>
</dbReference>
<keyword evidence="3 6" id="KW-0812">Transmembrane</keyword>
<feature type="transmembrane region" description="Helical" evidence="6">
    <location>
        <begin position="138"/>
        <end position="165"/>
    </location>
</feature>
<name>A0A9E8SG69_9FLAO</name>
<feature type="transmembrane region" description="Helical" evidence="6">
    <location>
        <begin position="203"/>
        <end position="223"/>
    </location>
</feature>
<feature type="transmembrane region" description="Helical" evidence="6">
    <location>
        <begin position="80"/>
        <end position="99"/>
    </location>
</feature>
<proteinExistence type="predicted"/>
<dbReference type="Proteomes" id="UP001164705">
    <property type="component" value="Chromosome"/>
</dbReference>
<dbReference type="NCBIfam" id="TIGR00360">
    <property type="entry name" value="ComEC_N-term"/>
    <property type="match status" value="1"/>
</dbReference>
<evidence type="ECO:0000256" key="2">
    <source>
        <dbReference type="ARBA" id="ARBA00022475"/>
    </source>
</evidence>
<sequence length="399" mass="45311">MKRLRYGRPLTILLLILILWGFAIIAGLSASVIRAVTMFSIIAIGMHLKRPTNIYNTLAISVFVLLLFKPLFLFDVGFQLSYLAVIAIVAVQPKLFQLWRPKSYLLAKTWGYFTVGVAAQFGVLPISLYHFHQFPGLFFVANIIIIPFLGIILGMGILVIVVALLNALPQWLIDIYGVIIKGMNVLMQGIADQESFLFKDISFTIYQLFAAYLFIIVVVQFGIKQNLKWLRYTLVSLLLLQGSYLFSKYKNSSHELTIFHKSRHTIIGKKTADALLVYSNLDSLQQFYNLNDYKVGNNIKTIKEKTLPSVLKLDNKQNLLIIDSLGAYQVKNFKPDYILLTQSPKVNMVRILNALKPKLIIADGSNYKSAIARWKLACKKQKTPFHYTGERGAFLFDLD</sequence>
<feature type="transmembrane region" description="Helical" evidence="6">
    <location>
        <begin position="12"/>
        <end position="42"/>
    </location>
</feature>
<dbReference type="GO" id="GO:0005886">
    <property type="term" value="C:plasma membrane"/>
    <property type="evidence" value="ECO:0007669"/>
    <property type="project" value="UniProtKB-SubCell"/>
</dbReference>
<feature type="domain" description="ComEC/Rec2-related protein" evidence="7">
    <location>
        <begin position="6"/>
        <end position="219"/>
    </location>
</feature>
<dbReference type="InterPro" id="IPR052159">
    <property type="entry name" value="Competence_DNA_uptake"/>
</dbReference>